<dbReference type="OrthoDB" id="2768185at2759"/>
<evidence type="ECO:0000313" key="1">
    <source>
        <dbReference type="EMBL" id="KZT64143.1"/>
    </source>
</evidence>
<keyword evidence="2" id="KW-1185">Reference proteome</keyword>
<protein>
    <recommendedName>
        <fullName evidence="3">F-box domain-containing protein</fullName>
    </recommendedName>
</protein>
<accession>A0A165LA00</accession>
<evidence type="ECO:0008006" key="3">
    <source>
        <dbReference type="Google" id="ProtNLM"/>
    </source>
</evidence>
<dbReference type="STRING" id="1314783.A0A165LA00"/>
<reference evidence="1 2" key="1">
    <citation type="journal article" date="2016" name="Mol. Biol. Evol.">
        <title>Comparative Genomics of Early-Diverging Mushroom-Forming Fungi Provides Insights into the Origins of Lignocellulose Decay Capabilities.</title>
        <authorList>
            <person name="Nagy L.G."/>
            <person name="Riley R."/>
            <person name="Tritt A."/>
            <person name="Adam C."/>
            <person name="Daum C."/>
            <person name="Floudas D."/>
            <person name="Sun H."/>
            <person name="Yadav J.S."/>
            <person name="Pangilinan J."/>
            <person name="Larsson K.H."/>
            <person name="Matsuura K."/>
            <person name="Barry K."/>
            <person name="Labutti K."/>
            <person name="Kuo R."/>
            <person name="Ohm R.A."/>
            <person name="Bhattacharya S.S."/>
            <person name="Shirouzu T."/>
            <person name="Yoshinaga Y."/>
            <person name="Martin F.M."/>
            <person name="Grigoriev I.V."/>
            <person name="Hibbett D.S."/>
        </authorList>
    </citation>
    <scope>NUCLEOTIDE SEQUENCE [LARGE SCALE GENOMIC DNA]</scope>
    <source>
        <strain evidence="1 2">L-15889</strain>
    </source>
</reference>
<dbReference type="EMBL" id="KV429140">
    <property type="protein sequence ID" value="KZT64143.1"/>
    <property type="molecule type" value="Genomic_DNA"/>
</dbReference>
<name>A0A165LA00_9APHY</name>
<gene>
    <name evidence="1" type="ORF">DAEQUDRAFT_53675</name>
</gene>
<sequence>MDLSPLNLDILHHIVSFTRTYDAFQLSLTCRDAHRIAVPRFLETIEFPLPWLLPPGATRDMLAHPETYEGFRTYMLADGGHRLRHPKSLTLGEDAFCVVFGDRMDLTLEPQYDFTLAASLVDVIRGAVGLRSISIHHSDALLDEVPELANAIASLPQLEEVCLHDADVSTFALLSRMQSRPHKVKLRLIEYQDQDTNQRWWGNYDFGSDRFLHNFTQSLDVLDLNRGSVIIEMLEPHTIWPAVREVKLVRGIQVSLLAIACAFPNLRRLITTPFPQTSEASNIFGEI</sequence>
<proteinExistence type="predicted"/>
<dbReference type="AlphaFoldDB" id="A0A165LA00"/>
<dbReference type="Proteomes" id="UP000076727">
    <property type="component" value="Unassembled WGS sequence"/>
</dbReference>
<organism evidence="1 2">
    <name type="scientific">Daedalea quercina L-15889</name>
    <dbReference type="NCBI Taxonomy" id="1314783"/>
    <lineage>
        <taxon>Eukaryota</taxon>
        <taxon>Fungi</taxon>
        <taxon>Dikarya</taxon>
        <taxon>Basidiomycota</taxon>
        <taxon>Agaricomycotina</taxon>
        <taxon>Agaricomycetes</taxon>
        <taxon>Polyporales</taxon>
        <taxon>Fomitopsis</taxon>
    </lineage>
</organism>
<evidence type="ECO:0000313" key="2">
    <source>
        <dbReference type="Proteomes" id="UP000076727"/>
    </source>
</evidence>